<gene>
    <name evidence="2" type="ORF">SOPHRITA_36</name>
</gene>
<evidence type="ECO:0000313" key="3">
    <source>
        <dbReference type="Proteomes" id="UP000827460"/>
    </source>
</evidence>
<evidence type="ECO:0000313" key="2">
    <source>
        <dbReference type="EMBL" id="UGO50627.1"/>
    </source>
</evidence>
<proteinExistence type="predicted"/>
<evidence type="ECO:0000256" key="1">
    <source>
        <dbReference type="SAM" id="Phobius"/>
    </source>
</evidence>
<dbReference type="Proteomes" id="UP000827460">
    <property type="component" value="Segment"/>
</dbReference>
<keyword evidence="1" id="KW-0472">Membrane</keyword>
<organism evidence="2 3">
    <name type="scientific">Bacillus phage vB_BanS_Sophrita</name>
    <dbReference type="NCBI Taxonomy" id="2894790"/>
    <lineage>
        <taxon>Viruses</taxon>
        <taxon>Duplodnaviria</taxon>
        <taxon>Heunggongvirae</taxon>
        <taxon>Uroviricota</taxon>
        <taxon>Caudoviricetes</taxon>
        <taxon>Joanripponvirinae</taxon>
        <taxon>Sophritavirus</taxon>
        <taxon>Sophritavirus sophrita</taxon>
    </lineage>
</organism>
<reference evidence="2" key="1">
    <citation type="submission" date="2021-10" db="EMBL/GenBank/DDBJ databases">
        <authorList>
            <person name="Lavering E.D."/>
            <person name="James R."/>
            <person name="Fairholm J.D."/>
            <person name="Ogilvie B.H."/>
            <person name="Thurgood T.L."/>
            <person name="Robison R.A."/>
            <person name="Grose J.H."/>
        </authorList>
    </citation>
    <scope>NUCLEOTIDE SEQUENCE</scope>
</reference>
<keyword evidence="1" id="KW-1133">Transmembrane helix</keyword>
<keyword evidence="1" id="KW-0812">Transmembrane</keyword>
<feature type="transmembrane region" description="Helical" evidence="1">
    <location>
        <begin position="12"/>
        <end position="41"/>
    </location>
</feature>
<protein>
    <submittedName>
        <fullName evidence="2">Uncharacterized protein</fullName>
    </submittedName>
</protein>
<name>A0AAE9CE73_9CAUD</name>
<accession>A0AAE9CE73</accession>
<sequence length="54" mass="6202">MDIIVEFILRFFISINITTAVILGFVIGFSAQGIGYVLGCYSHYRWKKKNKINC</sequence>
<dbReference type="EMBL" id="OK499991">
    <property type="protein sequence ID" value="UGO50627.1"/>
    <property type="molecule type" value="Genomic_DNA"/>
</dbReference>
<keyword evidence="3" id="KW-1185">Reference proteome</keyword>